<evidence type="ECO:0000256" key="1">
    <source>
        <dbReference type="ARBA" id="ARBA00005820"/>
    </source>
</evidence>
<dbReference type="InterPro" id="IPR005158">
    <property type="entry name" value="BTAD"/>
</dbReference>
<dbReference type="InterPro" id="IPR027417">
    <property type="entry name" value="P-loop_NTPase"/>
</dbReference>
<dbReference type="Gene3D" id="3.40.50.300">
    <property type="entry name" value="P-loop containing nucleotide triphosphate hydrolases"/>
    <property type="match status" value="1"/>
</dbReference>
<dbReference type="GO" id="GO:0000160">
    <property type="term" value="P:phosphorelay signal transduction system"/>
    <property type="evidence" value="ECO:0007669"/>
    <property type="project" value="InterPro"/>
</dbReference>
<sequence>MVRFSLLGDVRADLDGHAVDVGPARQRCVLAVLLVDANYPVSIDQFAERVWSGALPHRVRGTLSSYVSRLRQALAGAPEVTIARHLGGYLLTVDQQAVDLYQFRTLVDQARSTENGEQALDLFEQALRLWRGEALSGLDSPWVTSMRATLLQERLTAEQDATDLRLRRGEHAELLGMLAAQAGEHPLDERLASQFMVALYRSGRQADALKHYERIRLRLSEDLGADPSPPLQHLHRQILTADHTLAAPVSEPRVQAVTPRQLPAPPGVFVGRDRELTALTKAVDQQTAQGATVVVSAIGGGGGVGKTWLALQWAYQNLDRFPDGQLFVDLLGYAPAGKPMEPGEAVCGFLDALDVQPAAIPAGLHAQTALYRSLVAGRRMLIVLDNARDTAQVEPLLPGSPACAVVVTSRDRLAGLVAAHNARPIALDTLDDAEARELLAGRLGPERLAAEPDAADELVDRCAGLPLALGVVAARAALRPDTLLAALAAELRDTATRLGALDTGDPAASVHAALSWSVAAIEPNQAQVFMLLGLAPGPDIALPAAESLTDLPAAEVSEALRALERVSLIQQHLPGRYRMHDLVRLHAAAHARQHLPLPDRDAALHRLVDYYLHTAHAADRLLAPHREPLQSGPPAASSRPHLLADKSTALAWFSAENPNLLATQRLVMREGWHRTVVHLAWTLTTFHSRQGRLHDYRTVWEAALATAARLDDHATTAMAHRYLGDAHARLGRPAEALDHLQQALAAAGDRGDTREQAHTHRVLAFVWEQQGDDQRALGHATHALNLYRPLGQPVREADALNQVGWHEARLGQYDQAHAHCQAALALCRRLHYREGVSNALDTLGYIAHHTGQHTQALGYYEQSLALCGQIGDTFNEADVLDRLGQAHAALDQHDQGRHAWHQALDLYRAQHRFAGADRVQRQLDALDHAPAPHGPN</sequence>
<keyword evidence="3 5" id="KW-0238">DNA-binding</keyword>
<proteinExistence type="inferred from homology"/>
<dbReference type="InterPro" id="IPR019734">
    <property type="entry name" value="TPR_rpt"/>
</dbReference>
<keyword evidence="8" id="KW-1185">Reference proteome</keyword>
<dbReference type="AlphaFoldDB" id="A0A3E0IB13"/>
<dbReference type="PROSITE" id="PS51755">
    <property type="entry name" value="OMPR_PHOB"/>
    <property type="match status" value="1"/>
</dbReference>
<dbReference type="GO" id="GO:0043531">
    <property type="term" value="F:ADP binding"/>
    <property type="evidence" value="ECO:0007669"/>
    <property type="project" value="InterPro"/>
</dbReference>
<dbReference type="InterPro" id="IPR011990">
    <property type="entry name" value="TPR-like_helical_dom_sf"/>
</dbReference>
<dbReference type="InterPro" id="IPR001867">
    <property type="entry name" value="OmpR/PhoB-type_DNA-bd"/>
</dbReference>
<keyword evidence="2" id="KW-0805">Transcription regulation</keyword>
<dbReference type="SUPFAM" id="SSF46894">
    <property type="entry name" value="C-terminal effector domain of the bipartite response regulators"/>
    <property type="match status" value="1"/>
</dbReference>
<organism evidence="7 8">
    <name type="scientific">Kutzneria buriramensis</name>
    <dbReference type="NCBI Taxonomy" id="1045776"/>
    <lineage>
        <taxon>Bacteria</taxon>
        <taxon>Bacillati</taxon>
        <taxon>Actinomycetota</taxon>
        <taxon>Actinomycetes</taxon>
        <taxon>Pseudonocardiales</taxon>
        <taxon>Pseudonocardiaceae</taxon>
        <taxon>Kutzneria</taxon>
    </lineage>
</organism>
<comment type="caution">
    <text evidence="7">The sequence shown here is derived from an EMBL/GenBank/DDBJ whole genome shotgun (WGS) entry which is preliminary data.</text>
</comment>
<dbReference type="PRINTS" id="PR00364">
    <property type="entry name" value="DISEASERSIST"/>
</dbReference>
<reference evidence="7 8" key="1">
    <citation type="submission" date="2018-08" db="EMBL/GenBank/DDBJ databases">
        <title>Genomic Encyclopedia of Archaeal and Bacterial Type Strains, Phase II (KMG-II): from individual species to whole genera.</title>
        <authorList>
            <person name="Goeker M."/>
        </authorList>
    </citation>
    <scope>NUCLEOTIDE SEQUENCE [LARGE SCALE GENOMIC DNA]</scope>
    <source>
        <strain evidence="7 8">DSM 45791</strain>
    </source>
</reference>
<evidence type="ECO:0000313" key="7">
    <source>
        <dbReference type="EMBL" id="REH55860.1"/>
    </source>
</evidence>
<evidence type="ECO:0000256" key="3">
    <source>
        <dbReference type="ARBA" id="ARBA00023125"/>
    </source>
</evidence>
<dbReference type="InterPro" id="IPR051677">
    <property type="entry name" value="AfsR-DnrI-RedD_regulator"/>
</dbReference>
<dbReference type="CDD" id="cd15831">
    <property type="entry name" value="BTAD"/>
    <property type="match status" value="1"/>
</dbReference>
<evidence type="ECO:0000259" key="6">
    <source>
        <dbReference type="PROSITE" id="PS51755"/>
    </source>
</evidence>
<dbReference type="SMART" id="SM00862">
    <property type="entry name" value="Trans_reg_C"/>
    <property type="match status" value="1"/>
</dbReference>
<dbReference type="Gene3D" id="1.25.40.10">
    <property type="entry name" value="Tetratricopeptide repeat domain"/>
    <property type="match status" value="2"/>
</dbReference>
<name>A0A3E0IB13_9PSEU</name>
<comment type="similarity">
    <text evidence="1">Belongs to the AfsR/DnrI/RedD regulatory family.</text>
</comment>
<dbReference type="SMART" id="SM01043">
    <property type="entry name" value="BTAD"/>
    <property type="match status" value="1"/>
</dbReference>
<feature type="domain" description="OmpR/PhoB-type" evidence="6">
    <location>
        <begin position="1"/>
        <end position="93"/>
    </location>
</feature>
<dbReference type="PANTHER" id="PTHR35807">
    <property type="entry name" value="TRANSCRIPTIONAL REGULATOR REDD-RELATED"/>
    <property type="match status" value="1"/>
</dbReference>
<dbReference type="SMART" id="SM00028">
    <property type="entry name" value="TPR"/>
    <property type="match status" value="5"/>
</dbReference>
<dbReference type="GO" id="GO:0006355">
    <property type="term" value="P:regulation of DNA-templated transcription"/>
    <property type="evidence" value="ECO:0007669"/>
    <property type="project" value="InterPro"/>
</dbReference>
<dbReference type="PANTHER" id="PTHR35807:SF1">
    <property type="entry name" value="TRANSCRIPTIONAL REGULATOR REDD"/>
    <property type="match status" value="1"/>
</dbReference>
<protein>
    <submittedName>
        <fullName evidence="7">DNA-binding SARP family transcriptional activator</fullName>
    </submittedName>
</protein>
<dbReference type="GO" id="GO:0003677">
    <property type="term" value="F:DNA binding"/>
    <property type="evidence" value="ECO:0007669"/>
    <property type="project" value="UniProtKB-UniRule"/>
</dbReference>
<dbReference type="SUPFAM" id="SSF48452">
    <property type="entry name" value="TPR-like"/>
    <property type="match status" value="2"/>
</dbReference>
<accession>A0A3E0IB13</accession>
<feature type="DNA-binding region" description="OmpR/PhoB-type" evidence="5">
    <location>
        <begin position="1"/>
        <end position="93"/>
    </location>
</feature>
<dbReference type="Pfam" id="PF13424">
    <property type="entry name" value="TPR_12"/>
    <property type="match status" value="2"/>
</dbReference>
<dbReference type="Proteomes" id="UP000256269">
    <property type="component" value="Unassembled WGS sequence"/>
</dbReference>
<dbReference type="RefSeq" id="WP_342775555.1">
    <property type="nucleotide sequence ID" value="NZ_CP144375.1"/>
</dbReference>
<dbReference type="Gene3D" id="1.10.10.10">
    <property type="entry name" value="Winged helix-like DNA-binding domain superfamily/Winged helix DNA-binding domain"/>
    <property type="match status" value="1"/>
</dbReference>
<keyword evidence="4" id="KW-0804">Transcription</keyword>
<dbReference type="Pfam" id="PF03704">
    <property type="entry name" value="BTAD"/>
    <property type="match status" value="1"/>
</dbReference>
<evidence type="ECO:0000256" key="2">
    <source>
        <dbReference type="ARBA" id="ARBA00023015"/>
    </source>
</evidence>
<gene>
    <name evidence="7" type="ORF">BCF44_101886</name>
</gene>
<dbReference type="EMBL" id="QUNO01000001">
    <property type="protein sequence ID" value="REH55860.1"/>
    <property type="molecule type" value="Genomic_DNA"/>
</dbReference>
<dbReference type="InterPro" id="IPR016032">
    <property type="entry name" value="Sig_transdc_resp-reg_C-effctor"/>
</dbReference>
<dbReference type="SUPFAM" id="SSF52540">
    <property type="entry name" value="P-loop containing nucleoside triphosphate hydrolases"/>
    <property type="match status" value="1"/>
</dbReference>
<evidence type="ECO:0000256" key="5">
    <source>
        <dbReference type="PROSITE-ProRule" id="PRU01091"/>
    </source>
</evidence>
<evidence type="ECO:0000256" key="4">
    <source>
        <dbReference type="ARBA" id="ARBA00023163"/>
    </source>
</evidence>
<dbReference type="InterPro" id="IPR036388">
    <property type="entry name" value="WH-like_DNA-bd_sf"/>
</dbReference>
<evidence type="ECO:0000313" key="8">
    <source>
        <dbReference type="Proteomes" id="UP000256269"/>
    </source>
</evidence>